<dbReference type="InterPro" id="IPR018490">
    <property type="entry name" value="cNMP-bd_dom_sf"/>
</dbReference>
<dbReference type="InterPro" id="IPR000595">
    <property type="entry name" value="cNMP-bd_dom"/>
</dbReference>
<evidence type="ECO:0000313" key="3">
    <source>
        <dbReference type="Proteomes" id="UP000003571"/>
    </source>
</evidence>
<dbReference type="AlphaFoldDB" id="H7EKA1"/>
<keyword evidence="3" id="KW-1185">Reference proteome</keyword>
<comment type="caution">
    <text evidence="2">The sequence shown here is derived from an EMBL/GenBank/DDBJ whole genome shotgun (WGS) entry which is preliminary data.</text>
</comment>
<dbReference type="CDD" id="cd00038">
    <property type="entry name" value="CAP_ED"/>
    <property type="match status" value="1"/>
</dbReference>
<dbReference type="PANTHER" id="PTHR24567">
    <property type="entry name" value="CRP FAMILY TRANSCRIPTIONAL REGULATORY PROTEIN"/>
    <property type="match status" value="1"/>
</dbReference>
<dbReference type="Proteomes" id="UP000003571">
    <property type="component" value="Unassembled WGS sequence"/>
</dbReference>
<dbReference type="PANTHER" id="PTHR24567:SF74">
    <property type="entry name" value="HTH-TYPE TRANSCRIPTIONAL REGULATOR ARCR"/>
    <property type="match status" value="1"/>
</dbReference>
<dbReference type="Pfam" id="PF00027">
    <property type="entry name" value="cNMP_binding"/>
    <property type="match status" value="1"/>
</dbReference>
<gene>
    <name evidence="2" type="ORF">TresaDRAFT_1740</name>
</gene>
<dbReference type="PROSITE" id="PS50042">
    <property type="entry name" value="CNMP_BINDING_3"/>
    <property type="match status" value="1"/>
</dbReference>
<dbReference type="SUPFAM" id="SSF51206">
    <property type="entry name" value="cAMP-binding domain-like"/>
    <property type="match status" value="1"/>
</dbReference>
<dbReference type="GO" id="GO:0003700">
    <property type="term" value="F:DNA-binding transcription factor activity"/>
    <property type="evidence" value="ECO:0007669"/>
    <property type="project" value="TreeGrafter"/>
</dbReference>
<accession>H7EKA1</accession>
<dbReference type="InterPro" id="IPR014710">
    <property type="entry name" value="RmlC-like_jellyroll"/>
</dbReference>
<dbReference type="EMBL" id="AGRW01000044">
    <property type="protein sequence ID" value="EIC01988.1"/>
    <property type="molecule type" value="Genomic_DNA"/>
</dbReference>
<dbReference type="RefSeq" id="WP_002703955.1">
    <property type="nucleotide sequence ID" value="NZ_AGRW01000044.1"/>
</dbReference>
<proteinExistence type="predicted"/>
<dbReference type="PROSITE" id="PS00889">
    <property type="entry name" value="CNMP_BINDING_2"/>
    <property type="match status" value="1"/>
</dbReference>
<protein>
    <submittedName>
        <fullName evidence="2">Putative transcriptional regulator, Crp/Fnr family</fullName>
    </submittedName>
</protein>
<reference evidence="2 3" key="1">
    <citation type="submission" date="2011-09" db="EMBL/GenBank/DDBJ databases">
        <title>The draft genome of Treponema saccharophilum DSM 2985.</title>
        <authorList>
            <consortium name="US DOE Joint Genome Institute (JGI-PGF)"/>
            <person name="Lucas S."/>
            <person name="Copeland A."/>
            <person name="Lapidus A."/>
            <person name="Glavina del Rio T."/>
            <person name="Dalin E."/>
            <person name="Tice H."/>
            <person name="Bruce D."/>
            <person name="Goodwin L."/>
            <person name="Pitluck S."/>
            <person name="Peters L."/>
            <person name="Kyrpides N."/>
            <person name="Mavromatis K."/>
            <person name="Ivanova N."/>
            <person name="Markowitz V."/>
            <person name="Cheng J.-F."/>
            <person name="Hugenholtz P."/>
            <person name="Woyke T."/>
            <person name="Wu D."/>
            <person name="Gronow S."/>
            <person name="Wellnitz S."/>
            <person name="Brambilla E."/>
            <person name="Klenk H.-P."/>
            <person name="Eisen J.A."/>
        </authorList>
    </citation>
    <scope>NUCLEOTIDE SEQUENCE [LARGE SCALE GENOMIC DNA]</scope>
    <source>
        <strain evidence="2 3">DSM 2985</strain>
    </source>
</reference>
<dbReference type="PRINTS" id="PR00103">
    <property type="entry name" value="CAMPKINASE"/>
</dbReference>
<dbReference type="OrthoDB" id="9810708at2"/>
<evidence type="ECO:0000313" key="2">
    <source>
        <dbReference type="EMBL" id="EIC01988.1"/>
    </source>
</evidence>
<evidence type="ECO:0000259" key="1">
    <source>
        <dbReference type="PROSITE" id="PS50042"/>
    </source>
</evidence>
<name>H7EKA1_9SPIR</name>
<dbReference type="SMART" id="SM00100">
    <property type="entry name" value="cNMP"/>
    <property type="match status" value="1"/>
</dbReference>
<dbReference type="GO" id="GO:0005829">
    <property type="term" value="C:cytosol"/>
    <property type="evidence" value="ECO:0007669"/>
    <property type="project" value="TreeGrafter"/>
</dbReference>
<feature type="domain" description="Cyclic nucleotide-binding" evidence="1">
    <location>
        <begin position="25"/>
        <end position="129"/>
    </location>
</feature>
<sequence length="175" mass="19571">MAKRQKFEDVLPWLVGIELFDTFSIESEDDRRILRVVYDNLSPRSFKAGDVIIREGEVGDDFHILIEGSVQVFRDTPSGDTIALAEMGAGEHVFFGEGALLGSDRRTATVKAKTACRTLALKGSTFSALSNIEPRLGFRVCYCLARRLKLSLLQANLDITTLYETLFREIEGNCF</sequence>
<dbReference type="eggNOG" id="COG0664">
    <property type="taxonomic scope" value="Bacteria"/>
</dbReference>
<dbReference type="InterPro" id="IPR018488">
    <property type="entry name" value="cNMP-bd_CS"/>
</dbReference>
<dbReference type="InterPro" id="IPR050397">
    <property type="entry name" value="Env_Response_Regulators"/>
</dbReference>
<organism evidence="2 3">
    <name type="scientific">Treponema saccharophilum DSM 2985</name>
    <dbReference type="NCBI Taxonomy" id="907348"/>
    <lineage>
        <taxon>Bacteria</taxon>
        <taxon>Pseudomonadati</taxon>
        <taxon>Spirochaetota</taxon>
        <taxon>Spirochaetia</taxon>
        <taxon>Spirochaetales</taxon>
        <taxon>Treponemataceae</taxon>
        <taxon>Treponema</taxon>
    </lineage>
</organism>
<dbReference type="STRING" id="907348.TresaDRAFT_1740"/>
<dbReference type="Gene3D" id="2.60.120.10">
    <property type="entry name" value="Jelly Rolls"/>
    <property type="match status" value="1"/>
</dbReference>
<dbReference type="PATRIC" id="fig|907348.3.peg.1312"/>